<evidence type="ECO:0000256" key="1">
    <source>
        <dbReference type="SAM" id="MobiDB-lite"/>
    </source>
</evidence>
<keyword evidence="3" id="KW-1185">Reference proteome</keyword>
<organism evidence="2 3">
    <name type="scientific">Euroglyphus maynei</name>
    <name type="common">Mayne's house dust mite</name>
    <dbReference type="NCBI Taxonomy" id="6958"/>
    <lineage>
        <taxon>Eukaryota</taxon>
        <taxon>Metazoa</taxon>
        <taxon>Ecdysozoa</taxon>
        <taxon>Arthropoda</taxon>
        <taxon>Chelicerata</taxon>
        <taxon>Arachnida</taxon>
        <taxon>Acari</taxon>
        <taxon>Acariformes</taxon>
        <taxon>Sarcoptiformes</taxon>
        <taxon>Astigmata</taxon>
        <taxon>Psoroptidia</taxon>
        <taxon>Analgoidea</taxon>
        <taxon>Pyroglyphidae</taxon>
        <taxon>Pyroglyphinae</taxon>
        <taxon>Euroglyphus</taxon>
    </lineage>
</organism>
<sequence length="510" mass="57759">MKIDASISPGLDIYSEEDDDLPVSKRNRNLFQNLRYNVKQKFIKLQFPLGQNKANDRGESNTHSNRNMKHVMKTLMTRPLRLKIRPGDSISDGKLLVNRFGRKKRDPISKLLQELDRVMHLLFTNIGVEFIWNHLALTFNTAAEESIALRKILHFLVRSATISESKRSLTHKHIIYDEHFSEEESFDQDDESNEEGSDDDDDDDDSDTISHSLSWLRNLVPTMLLENVQSLRMANNYSFGSTTTTASSSSSSTLSSSSTTYASPRLRSPEFRKLDNNNVEGDDESGDNDNDRRNGMNKSSLKTKLLISLMNRCRQCGKMSRFSSPVQPVGTESVTILESCTLARFLLGDSHPYPHGDNGYGEKSNEHNEDSSSSPPLTRIDVSNYSTSSLFVNSISVSMNRCSALEPLEVGTANYTFLIHFLDHVLKLICQSVKSFTPIDIRASIELCLALCSKLKPAIMQTFTKRYRRELNAMKSKDFANLNDSTNTSTRKPSITSWFQSYGQQQQQQQ</sequence>
<feature type="region of interest" description="Disordered" evidence="1">
    <location>
        <begin position="354"/>
        <end position="378"/>
    </location>
</feature>
<evidence type="ECO:0000313" key="3">
    <source>
        <dbReference type="Proteomes" id="UP000194236"/>
    </source>
</evidence>
<feature type="region of interest" description="Disordered" evidence="1">
    <location>
        <begin position="183"/>
        <end position="207"/>
    </location>
</feature>
<gene>
    <name evidence="2" type="ORF">BLA29_004027</name>
</gene>
<evidence type="ECO:0000313" key="2">
    <source>
        <dbReference type="EMBL" id="OTF79456.1"/>
    </source>
</evidence>
<protein>
    <submittedName>
        <fullName evidence="2">Uncharacterized protein</fullName>
    </submittedName>
</protein>
<dbReference type="EMBL" id="MUJZ01023017">
    <property type="protein sequence ID" value="OTF79456.1"/>
    <property type="molecule type" value="Genomic_DNA"/>
</dbReference>
<proteinExistence type="predicted"/>
<feature type="non-terminal residue" evidence="2">
    <location>
        <position position="510"/>
    </location>
</feature>
<accession>A0A1Y3BIP3</accession>
<name>A0A1Y3BIP3_EURMA</name>
<dbReference type="AlphaFoldDB" id="A0A1Y3BIP3"/>
<feature type="region of interest" description="Disordered" evidence="1">
    <location>
        <begin position="241"/>
        <end position="300"/>
    </location>
</feature>
<comment type="caution">
    <text evidence="2">The sequence shown here is derived from an EMBL/GenBank/DDBJ whole genome shotgun (WGS) entry which is preliminary data.</text>
</comment>
<feature type="compositionally biased region" description="Low complexity" evidence="1">
    <location>
        <begin position="241"/>
        <end position="263"/>
    </location>
</feature>
<dbReference type="Proteomes" id="UP000194236">
    <property type="component" value="Unassembled WGS sequence"/>
</dbReference>
<reference evidence="2 3" key="1">
    <citation type="submission" date="2017-03" db="EMBL/GenBank/DDBJ databases">
        <title>Genome Survey of Euroglyphus maynei.</title>
        <authorList>
            <person name="Arlian L.G."/>
            <person name="Morgan M.S."/>
            <person name="Rider S.D."/>
        </authorList>
    </citation>
    <scope>NUCLEOTIDE SEQUENCE [LARGE SCALE GENOMIC DNA]</scope>
    <source>
        <strain evidence="2">Arlian Lab</strain>
        <tissue evidence="2">Whole body</tissue>
    </source>
</reference>